<feature type="compositionally biased region" description="Low complexity" evidence="1">
    <location>
        <begin position="693"/>
        <end position="709"/>
    </location>
</feature>
<feature type="compositionally biased region" description="Low complexity" evidence="1">
    <location>
        <begin position="1137"/>
        <end position="1161"/>
    </location>
</feature>
<feature type="compositionally biased region" description="Polar residues" evidence="1">
    <location>
        <begin position="1382"/>
        <end position="1391"/>
    </location>
</feature>
<feature type="region of interest" description="Disordered" evidence="1">
    <location>
        <begin position="690"/>
        <end position="710"/>
    </location>
</feature>
<feature type="region of interest" description="Disordered" evidence="1">
    <location>
        <begin position="1137"/>
        <end position="1180"/>
    </location>
</feature>
<feature type="compositionally biased region" description="Pro residues" evidence="1">
    <location>
        <begin position="760"/>
        <end position="775"/>
    </location>
</feature>
<feature type="region of interest" description="Disordered" evidence="1">
    <location>
        <begin position="882"/>
        <end position="952"/>
    </location>
</feature>
<dbReference type="InParanoid" id="A0A409VDB5"/>
<feature type="compositionally biased region" description="Low complexity" evidence="1">
    <location>
        <begin position="723"/>
        <end position="735"/>
    </location>
</feature>
<evidence type="ECO:0000313" key="2">
    <source>
        <dbReference type="EMBL" id="PPQ63695.1"/>
    </source>
</evidence>
<dbReference type="EMBL" id="NHTK01006114">
    <property type="protein sequence ID" value="PPQ63695.1"/>
    <property type="molecule type" value="Genomic_DNA"/>
</dbReference>
<organism evidence="2 3">
    <name type="scientific">Panaeolus cyanescens</name>
    <dbReference type="NCBI Taxonomy" id="181874"/>
    <lineage>
        <taxon>Eukaryota</taxon>
        <taxon>Fungi</taxon>
        <taxon>Dikarya</taxon>
        <taxon>Basidiomycota</taxon>
        <taxon>Agaricomycotina</taxon>
        <taxon>Agaricomycetes</taxon>
        <taxon>Agaricomycetidae</taxon>
        <taxon>Agaricales</taxon>
        <taxon>Agaricineae</taxon>
        <taxon>Galeropsidaceae</taxon>
        <taxon>Panaeolus</taxon>
    </lineage>
</organism>
<feature type="compositionally biased region" description="Polar residues" evidence="1">
    <location>
        <begin position="258"/>
        <end position="274"/>
    </location>
</feature>
<comment type="caution">
    <text evidence="2">The sequence shown here is derived from an EMBL/GenBank/DDBJ whole genome shotgun (WGS) entry which is preliminary data.</text>
</comment>
<feature type="compositionally biased region" description="Low complexity" evidence="1">
    <location>
        <begin position="539"/>
        <end position="555"/>
    </location>
</feature>
<evidence type="ECO:0000256" key="1">
    <source>
        <dbReference type="SAM" id="MobiDB-lite"/>
    </source>
</evidence>
<proteinExistence type="predicted"/>
<name>A0A409VDB5_9AGAR</name>
<feature type="compositionally biased region" description="Low complexity" evidence="1">
    <location>
        <begin position="1430"/>
        <end position="1440"/>
    </location>
</feature>
<protein>
    <submittedName>
        <fullName evidence="2">Uncharacterized protein</fullName>
    </submittedName>
</protein>
<feature type="compositionally biased region" description="Polar residues" evidence="1">
    <location>
        <begin position="586"/>
        <end position="595"/>
    </location>
</feature>
<reference evidence="2 3" key="1">
    <citation type="journal article" date="2018" name="Evol. Lett.">
        <title>Horizontal gene cluster transfer increased hallucinogenic mushroom diversity.</title>
        <authorList>
            <person name="Reynolds H.T."/>
            <person name="Vijayakumar V."/>
            <person name="Gluck-Thaler E."/>
            <person name="Korotkin H.B."/>
            <person name="Matheny P.B."/>
            <person name="Slot J.C."/>
        </authorList>
    </citation>
    <scope>NUCLEOTIDE SEQUENCE [LARGE SCALE GENOMIC DNA]</scope>
    <source>
        <strain evidence="2 3">2629</strain>
    </source>
</reference>
<feature type="compositionally biased region" description="Polar residues" evidence="1">
    <location>
        <begin position="741"/>
        <end position="750"/>
    </location>
</feature>
<feature type="compositionally biased region" description="Basic and acidic residues" evidence="1">
    <location>
        <begin position="1082"/>
        <end position="1096"/>
    </location>
</feature>
<feature type="compositionally biased region" description="Polar residues" evidence="1">
    <location>
        <begin position="1443"/>
        <end position="1472"/>
    </location>
</feature>
<sequence length="1569" mass="167440">MAQSSSLSGSLSMSISDTGLRLEHTENTLVSHGVSSEKFSMSMSTPDVKDVLLGQVLGDIVSSWTSNLLARNFAEHMATRAHQSSPYDRSKRHVHNRPFSFKVAFHALKSQLEEYQTKTSLILEENKRLKNDNTSLHNTLTAARLRVQELECSLSVETTQHQADTRLHQTDKERISRLNQHVVQLQRFIQSLVSLDFKQHPVVDHASQDVLNGSNSDNALIDAILEAAAQEDSPWSRIYSSILSSRPSPQGRSLKHYSLSSEASGDTASTTSSKAYRHDAPPVLNNILADLKAGLFPSKRGVIGPSSVVAQPSSASHSPISPQASQDALWADPSHVVESIPITDPKSLPAPGTFVASVLPVDLMEDGVKEVENPFEPQAICDISNYDHGSDIENYVTANVSLEPTDVPPVTPPPLPVQATGITPLIRSKTLPLHVTHKGPRPSKPYHTISSKLYNKSPTKVPLQACDQNVAAMHRVEASVGHSAPLNCPEEKAPITLDSALAVSRAKSTAPSNLKLSEQAAPRLLSPLKLNMDGKKTKSPSPSSSVIQDSTSDASPHTSPSSLAPSSPNFRHRIFTSRTLKKPTSPGLSARNSRLASPPRGETNVPSSSCPLRKRFGGPGKSKKPRLKLHDAEKPAPLVSETPSPQYLAEIPSVLAKAGQALSPASASFGTRTRKLSQITANFMSSVESMIQSSKPSSPSTSSPPSLSPQLAAWEHLDGAASVSSSPMSSVVSSPSPSPNLPYTSEFQTISVPNSTVSPSTPPPSRPLPPVPMVPGPGRAPKSRGSPSAPQPPKHLSHTPNDADVDVPEALNTMQFPIKWERYEPKPLDAGFFNSESTPMLKIGRSNTINTSHPVTGDRKSDIQANLKPNASLRQTVNALAPVDTNRPSDKVSSSRAQRANSAYRSSYPPLSLERTLRSSDGERANNIMHTDVVSDDATSKSDSSPNARKLKITSPSARELGKRKGLFLGETASALLGLPVAQDMSNLGTTPIVGNVDQKLDRVKDVGDTPPEHERERYQQVSIDYKDRSTLVGLDISAENIDRTVGRLVSSFSSSSLGSLDASSESDHDRLKPRNKGSRYKVKEGLRQATEKDVLESLDLEQPIPPPPGLTDITSSRSPAKAVTWGGISVQNISSSETSSLASSSSSESITSPSSEDLSTPNPGKALSQLPPTLRDLEKNPPLVSRLKKSLSISVKSSTVPISILKKSPLPNSLITATEMKVPIRPARESSPPLVNTALSSLEPDVDLSSASANALTVPLMCDKSLPASEFSSNSNFISVDSTQVSDATSTPSFAEGGLLDTPVADTALFPAAASVPKASTDTSHVTVSSRFAALTCNNVIARSTVGPTAKRLSSGSLAHKTSRLPATSLADTKPSLLPRTPQSSLQTKRNIPPGRQCPDTSRSFLAIPTRKSRSKTVSSPLPPALCTPSPESLLSSPPGKTRSNTVPYSPTTRSPLSQHVITAPASSDKLSSPPRSPTGTVTLILPHKQKDKAGDSPTHKGTGQRSASISTSRIARRTIPLQGGTDNQKSRYDAVSGIPTLSEQTSTPLTALQYRRLFRGPPNMAVR</sequence>
<feature type="region of interest" description="Disordered" evidence="1">
    <location>
        <begin position="1351"/>
        <end position="1514"/>
    </location>
</feature>
<dbReference type="Proteomes" id="UP000284842">
    <property type="component" value="Unassembled WGS sequence"/>
</dbReference>
<dbReference type="STRING" id="181874.A0A409VDB5"/>
<dbReference type="OrthoDB" id="2798624at2759"/>
<evidence type="ECO:0000313" key="3">
    <source>
        <dbReference type="Proteomes" id="UP000284842"/>
    </source>
</evidence>
<feature type="region of interest" description="Disordered" evidence="1">
    <location>
        <begin position="245"/>
        <end position="277"/>
    </location>
</feature>
<feature type="compositionally biased region" description="Basic residues" evidence="1">
    <location>
        <begin position="570"/>
        <end position="581"/>
    </location>
</feature>
<feature type="region of interest" description="Disordered" evidence="1">
    <location>
        <begin position="525"/>
        <end position="644"/>
    </location>
</feature>
<feature type="compositionally biased region" description="Polar residues" evidence="1">
    <location>
        <begin position="556"/>
        <end position="569"/>
    </location>
</feature>
<feature type="compositionally biased region" description="Basic and acidic residues" evidence="1">
    <location>
        <begin position="915"/>
        <end position="924"/>
    </location>
</feature>
<keyword evidence="3" id="KW-1185">Reference proteome</keyword>
<accession>A0A409VDB5</accession>
<feature type="region of interest" description="Disordered" evidence="1">
    <location>
        <begin position="1054"/>
        <end position="1119"/>
    </location>
</feature>
<feature type="compositionally biased region" description="Basic residues" evidence="1">
    <location>
        <begin position="612"/>
        <end position="627"/>
    </location>
</feature>
<feature type="compositionally biased region" description="Polar residues" evidence="1">
    <location>
        <begin position="891"/>
        <end position="905"/>
    </location>
</feature>
<feature type="region of interest" description="Disordered" evidence="1">
    <location>
        <begin position="723"/>
        <end position="805"/>
    </location>
</feature>
<feature type="compositionally biased region" description="Low complexity" evidence="1">
    <location>
        <begin position="1054"/>
        <end position="1064"/>
    </location>
</feature>
<gene>
    <name evidence="2" type="ORF">CVT24_004580</name>
</gene>